<proteinExistence type="predicted"/>
<keyword evidence="3" id="KW-1185">Reference proteome</keyword>
<evidence type="ECO:0000313" key="3">
    <source>
        <dbReference type="Proteomes" id="UP001516023"/>
    </source>
</evidence>
<reference evidence="2 3" key="1">
    <citation type="journal article" date="2020" name="G3 (Bethesda)">
        <title>Improved Reference Genome for Cyclotella cryptica CCMP332, a Model for Cell Wall Morphogenesis, Salinity Adaptation, and Lipid Production in Diatoms (Bacillariophyta).</title>
        <authorList>
            <person name="Roberts W.R."/>
            <person name="Downey K.M."/>
            <person name="Ruck E.C."/>
            <person name="Traller J.C."/>
            <person name="Alverson A.J."/>
        </authorList>
    </citation>
    <scope>NUCLEOTIDE SEQUENCE [LARGE SCALE GENOMIC DNA]</scope>
    <source>
        <strain evidence="2 3">CCMP332</strain>
    </source>
</reference>
<accession>A0ABD3P587</accession>
<evidence type="ECO:0000313" key="2">
    <source>
        <dbReference type="EMBL" id="KAL3783237.1"/>
    </source>
</evidence>
<name>A0ABD3P587_9STRA</name>
<sequence>MHRQGQSQWAQTTNRVIPQQGGQRGVQRRQAGAGPNTKSVSGPIHDKRPPRPKSPPPPKQTLLPKHVITIFGPESSGTTFLSTALGVATGAFTPEGKWSYTPGTQWSIPNDSHQFADKTRWVLEKTLGRRSMSPDGMWEIQHLSLPWGWFCEENEVTQIVEALVPEECWRYETDSHLSPKSAESVWYSAAKRKNKKLPFYSNPDNFESVEKIPHRQPEEEKYIGMCRNEVHITERNQDDSSEWTCGAKCGAGAYDGFALYPKRFSVNISSHIEWYLKRGVDVTAILSVRDRTISTKGKFQDHCKLSVGQEEDDVALQLMTEALEMYGKRGSNGAKERVLVVSYEGLMGIKQAHLFDLYHRLGINSTYVPEFKDGNAKYVTPYKKKRIPGRSLDKRFLDKSNPLDDFPEELRDNPEKNDEPPPKPRLYKPPPPRKHLLPKRIIAVFGTESSGTTFLANVLGVATGAFPEEGKWVQILAPNPQTSVDPTTPRMKWKFHKKVTERAVTTDGELELQHLSLPSGGVCQKEPELNELHVVEAYVPAECMRYEKLPDLDPKLAEQIWYNKHTQSPKRRLLPDTDTVSGYDWEEDVVSRKQLEQRFLEQCRNEVKISQQNDAPGSFWSCGAKCGEHKYDGFALYPNRYFVNVTSHIEWYLSRGVDITVVISMRDRSISSAAKNREHCHNQNFADQEDEMALSLIKTAIGRFGVRGKGEKERVITVSYEAMMEFKEAYLFDLYHQLGIDSSYVPEFTDGNAKYITDATKGELKRPGKFTPPERLTSADRGPPVRVKKTPPKDWKPRPPKKSILPKRVITVVGSESSGTTFLSTALGVAAGAFNSDGEWFEIFTFGRKTKQAVNQMDLDFSRDAVKKMDFKESVSRRVTSSDGVEIQHLSLPWGWLCDATTNVQIVEALVPEECFRYERGPNMDPHFAESYFWSEHAKRVKQQKLQLKRQQQQQQSSSHRLLSENNYFNNDDLAKLTKCRNQAMISEDNDTYTCGAKCGTGYYNGFALYPQRFSVNITSHIEWYLSRGVDITVIVSTRDTTISHKGKLKSHCQDTKTADEENKLAMELMTEALEKYGKHGSRLGLHPSDKTDKVRVITVSYEALMGMKESYLFGLYKYLGINSTYVPKFADGNIKYVTDRNEANLDPVTRKEQQEIEQMQKGMRPPKPSIILSPPQNTFFLPQRLITVFSLDSSRFLSTSIAAATGAFPRGGQWVQENTDLVFEDTIKKSARSPNGEIEIQHILLPSSATECDGNKVPVVEAIVPSECSRILYEGSQMKPPESSIAEQCRDEVFISEENNSADRFWSCGAECGSGEYDGYAIYPERYFVNISSHIEWYISRGVDVTAVLQVRDRSISKKSVVTGMDGCRSRVISQADDDIGLNIMKEAYQKYGIVENMDQTTKKRSSKGAERAIVVSYEGLMAFQKAYLLEIYQQLGIRSSYMPAFIDENAKYIRTPPPVKKISALNKSGALGFFDAKRGGLAHKSRETQLQQKPNERVHVKYSEENYVE</sequence>
<feature type="region of interest" description="Disordered" evidence="1">
    <location>
        <begin position="1"/>
        <end position="63"/>
    </location>
</feature>
<organism evidence="2 3">
    <name type="scientific">Cyclotella cryptica</name>
    <dbReference type="NCBI Taxonomy" id="29204"/>
    <lineage>
        <taxon>Eukaryota</taxon>
        <taxon>Sar</taxon>
        <taxon>Stramenopiles</taxon>
        <taxon>Ochrophyta</taxon>
        <taxon>Bacillariophyta</taxon>
        <taxon>Coscinodiscophyceae</taxon>
        <taxon>Thalassiosirophycidae</taxon>
        <taxon>Stephanodiscales</taxon>
        <taxon>Stephanodiscaceae</taxon>
        <taxon>Cyclotella</taxon>
    </lineage>
</organism>
<feature type="region of interest" description="Disordered" evidence="1">
    <location>
        <begin position="391"/>
        <end position="434"/>
    </location>
</feature>
<evidence type="ECO:0000256" key="1">
    <source>
        <dbReference type="SAM" id="MobiDB-lite"/>
    </source>
</evidence>
<feature type="compositionally biased region" description="Basic and acidic residues" evidence="1">
    <location>
        <begin position="391"/>
        <end position="422"/>
    </location>
</feature>
<comment type="caution">
    <text evidence="2">The sequence shown here is derived from an EMBL/GenBank/DDBJ whole genome shotgun (WGS) entry which is preliminary data.</text>
</comment>
<dbReference type="EMBL" id="JABMIG020000265">
    <property type="protein sequence ID" value="KAL3783237.1"/>
    <property type="molecule type" value="Genomic_DNA"/>
</dbReference>
<feature type="compositionally biased region" description="Polar residues" evidence="1">
    <location>
        <begin position="1"/>
        <end position="17"/>
    </location>
</feature>
<protein>
    <submittedName>
        <fullName evidence="2">Uncharacterized protein</fullName>
    </submittedName>
</protein>
<feature type="region of interest" description="Disordered" evidence="1">
    <location>
        <begin position="764"/>
        <end position="801"/>
    </location>
</feature>
<dbReference type="Proteomes" id="UP001516023">
    <property type="component" value="Unassembled WGS sequence"/>
</dbReference>
<gene>
    <name evidence="2" type="ORF">HJC23_001144</name>
</gene>